<proteinExistence type="predicted"/>
<organism evidence="2 3">
    <name type="scientific">Tessaracoccus bendigoensis DSM 12906</name>
    <dbReference type="NCBI Taxonomy" id="1123357"/>
    <lineage>
        <taxon>Bacteria</taxon>
        <taxon>Bacillati</taxon>
        <taxon>Actinomycetota</taxon>
        <taxon>Actinomycetes</taxon>
        <taxon>Propionibacteriales</taxon>
        <taxon>Propionibacteriaceae</taxon>
        <taxon>Tessaracoccus</taxon>
    </lineage>
</organism>
<evidence type="ECO:0000313" key="2">
    <source>
        <dbReference type="EMBL" id="SHI79707.1"/>
    </source>
</evidence>
<name>A0A1M6E2I1_9ACTN</name>
<evidence type="ECO:0000313" key="3">
    <source>
        <dbReference type="Proteomes" id="UP000184512"/>
    </source>
</evidence>
<feature type="transmembrane region" description="Helical" evidence="1">
    <location>
        <begin position="80"/>
        <end position="98"/>
    </location>
</feature>
<dbReference type="EMBL" id="FQZG01000015">
    <property type="protein sequence ID" value="SHI79707.1"/>
    <property type="molecule type" value="Genomic_DNA"/>
</dbReference>
<dbReference type="Proteomes" id="UP000184512">
    <property type="component" value="Unassembled WGS sequence"/>
</dbReference>
<feature type="transmembrane region" description="Helical" evidence="1">
    <location>
        <begin position="20"/>
        <end position="39"/>
    </location>
</feature>
<keyword evidence="1" id="KW-0472">Membrane</keyword>
<keyword evidence="1" id="KW-1133">Transmembrane helix</keyword>
<sequence length="187" mass="19418">MSTNRVVIDLDEKATSVFRAIFGFGGLLALVMGILILVWPAKTAMVVAVIIAIWALIAALVSLATGIFSKNQGTWARVGNIVVGVLLAAAAIFTFANLGTATAWLAALVGIVVGISWIAQGIIALTLLGGTKAKLWTLLYAALSIIAGVVLLFSPLLAVKVLFILIGVSFVVLGIAQLARAFRFGAN</sequence>
<accession>A0A1M6E2I1</accession>
<dbReference type="OrthoDB" id="3238356at2"/>
<dbReference type="RefSeq" id="WP_073186521.1">
    <property type="nucleotide sequence ID" value="NZ_FQZG01000015.1"/>
</dbReference>
<feature type="transmembrane region" description="Helical" evidence="1">
    <location>
        <begin position="135"/>
        <end position="156"/>
    </location>
</feature>
<feature type="transmembrane region" description="Helical" evidence="1">
    <location>
        <begin position="162"/>
        <end position="182"/>
    </location>
</feature>
<keyword evidence="1" id="KW-0812">Transmembrane</keyword>
<dbReference type="Pfam" id="PF03729">
    <property type="entry name" value="DUF308"/>
    <property type="match status" value="2"/>
</dbReference>
<feature type="transmembrane region" description="Helical" evidence="1">
    <location>
        <begin position="45"/>
        <end position="68"/>
    </location>
</feature>
<protein>
    <submittedName>
        <fullName evidence="2">Uncharacterized membrane protein HdeD, DUF308 family</fullName>
    </submittedName>
</protein>
<dbReference type="STRING" id="1123357.SAMN02745244_01084"/>
<gene>
    <name evidence="2" type="ORF">SAMN02745244_01084</name>
</gene>
<dbReference type="AlphaFoldDB" id="A0A1M6E2I1"/>
<keyword evidence="3" id="KW-1185">Reference proteome</keyword>
<evidence type="ECO:0000256" key="1">
    <source>
        <dbReference type="SAM" id="Phobius"/>
    </source>
</evidence>
<dbReference type="InterPro" id="IPR005325">
    <property type="entry name" value="DUF308_memb"/>
</dbReference>
<reference evidence="2 3" key="1">
    <citation type="submission" date="2016-11" db="EMBL/GenBank/DDBJ databases">
        <authorList>
            <person name="Jaros S."/>
            <person name="Januszkiewicz K."/>
            <person name="Wedrychowicz H."/>
        </authorList>
    </citation>
    <scope>NUCLEOTIDE SEQUENCE [LARGE SCALE GENOMIC DNA]</scope>
    <source>
        <strain evidence="2 3">DSM 12906</strain>
    </source>
</reference>
<feature type="transmembrane region" description="Helical" evidence="1">
    <location>
        <begin position="104"/>
        <end position="128"/>
    </location>
</feature>